<reference evidence="2 3" key="1">
    <citation type="submission" date="2021-06" db="EMBL/GenBank/DDBJ databases">
        <authorList>
            <person name="Palmer J.M."/>
        </authorList>
    </citation>
    <scope>NUCLEOTIDE SEQUENCE [LARGE SCALE GENOMIC DNA]</scope>
    <source>
        <strain evidence="2 3">XR_2019</strain>
        <tissue evidence="2">Muscle</tissue>
    </source>
</reference>
<sequence length="181" mass="19762">MDRSMETTNSRSNGEDKPVCQCATKSGVQRWLPGFPIALCLLMSLSSISVCVLMSFRTHQLENRLHMEMDKASILQAPQRSFKNEDGALISELSAPVRMLVEEKVAALMPKLRTARDVGQECSCPPGTCTGLVSASKATGCTGFTFTMYEVVYEEGILWRKIQVALLLYAAGGDGDFKLGS</sequence>
<evidence type="ECO:0000256" key="1">
    <source>
        <dbReference type="SAM" id="Phobius"/>
    </source>
</evidence>
<protein>
    <submittedName>
        <fullName evidence="2">Uncharacterized protein</fullName>
    </submittedName>
</protein>
<dbReference type="Proteomes" id="UP001444071">
    <property type="component" value="Unassembled WGS sequence"/>
</dbReference>
<accession>A0ABV0WS87</accession>
<organism evidence="2 3">
    <name type="scientific">Xenotaenia resolanae</name>
    <dbReference type="NCBI Taxonomy" id="208358"/>
    <lineage>
        <taxon>Eukaryota</taxon>
        <taxon>Metazoa</taxon>
        <taxon>Chordata</taxon>
        <taxon>Craniata</taxon>
        <taxon>Vertebrata</taxon>
        <taxon>Euteleostomi</taxon>
        <taxon>Actinopterygii</taxon>
        <taxon>Neopterygii</taxon>
        <taxon>Teleostei</taxon>
        <taxon>Neoteleostei</taxon>
        <taxon>Acanthomorphata</taxon>
        <taxon>Ovalentaria</taxon>
        <taxon>Atherinomorphae</taxon>
        <taxon>Cyprinodontiformes</taxon>
        <taxon>Goodeidae</taxon>
        <taxon>Xenotaenia</taxon>
    </lineage>
</organism>
<comment type="caution">
    <text evidence="2">The sequence shown here is derived from an EMBL/GenBank/DDBJ whole genome shotgun (WGS) entry which is preliminary data.</text>
</comment>
<gene>
    <name evidence="2" type="ORF">XENORESO_012603</name>
</gene>
<proteinExistence type="predicted"/>
<keyword evidence="3" id="KW-1185">Reference proteome</keyword>
<keyword evidence="1" id="KW-0812">Transmembrane</keyword>
<keyword evidence="1" id="KW-0472">Membrane</keyword>
<dbReference type="EMBL" id="JAHRIM010070099">
    <property type="protein sequence ID" value="MEQ2272486.1"/>
    <property type="molecule type" value="Genomic_DNA"/>
</dbReference>
<keyword evidence="1" id="KW-1133">Transmembrane helix</keyword>
<evidence type="ECO:0000313" key="3">
    <source>
        <dbReference type="Proteomes" id="UP001444071"/>
    </source>
</evidence>
<evidence type="ECO:0000313" key="2">
    <source>
        <dbReference type="EMBL" id="MEQ2272486.1"/>
    </source>
</evidence>
<feature type="transmembrane region" description="Helical" evidence="1">
    <location>
        <begin position="35"/>
        <end position="56"/>
    </location>
</feature>
<name>A0ABV0WS87_9TELE</name>